<comment type="caution">
    <text evidence="12">The sequence shown here is derived from an EMBL/GenBank/DDBJ whole genome shotgun (WGS) entry which is preliminary data.</text>
</comment>
<dbReference type="InterPro" id="IPR001829">
    <property type="entry name" value="Pili_assmbl_chaperone_bac"/>
</dbReference>
<evidence type="ECO:0000256" key="3">
    <source>
        <dbReference type="ARBA" id="ARBA00022558"/>
    </source>
</evidence>
<dbReference type="PRINTS" id="PR00969">
    <property type="entry name" value="CHAPERONPILI"/>
</dbReference>
<keyword evidence="3" id="KW-1029">Fimbrium biogenesis</keyword>
<evidence type="ECO:0000259" key="10">
    <source>
        <dbReference type="Pfam" id="PF00345"/>
    </source>
</evidence>
<dbReference type="EMBL" id="JBHSGA010000008">
    <property type="protein sequence ID" value="MFC4525844.1"/>
    <property type="molecule type" value="Genomic_DNA"/>
</dbReference>
<keyword evidence="13" id="KW-1185">Reference proteome</keyword>
<organism evidence="12 13">
    <name type="scientific">Dyella halodurans</name>
    <dbReference type="NCBI Taxonomy" id="1920171"/>
    <lineage>
        <taxon>Bacteria</taxon>
        <taxon>Pseudomonadati</taxon>
        <taxon>Pseudomonadota</taxon>
        <taxon>Gammaproteobacteria</taxon>
        <taxon>Lysobacterales</taxon>
        <taxon>Rhodanobacteraceae</taxon>
        <taxon>Dyella</taxon>
    </lineage>
</organism>
<evidence type="ECO:0000256" key="9">
    <source>
        <dbReference type="SAM" id="SignalP"/>
    </source>
</evidence>
<evidence type="ECO:0000259" key="11">
    <source>
        <dbReference type="Pfam" id="PF02753"/>
    </source>
</evidence>
<evidence type="ECO:0000256" key="2">
    <source>
        <dbReference type="ARBA" id="ARBA00007399"/>
    </source>
</evidence>
<sequence>MKNLICAVRAGLLALCLCAASAHASVVIGGTRVVFPAKNGEVTVRLSNLGSSPALVEAWIDSGDVHSTPDKVDVPFIVTPPLFRMEANRDQSLRIIGTPSQLPADRESLFWLNVLEVPPKPTGLEAEGKNTLQFAIRSRLKLFYRPANLAGDPLKAPASITWKVVADGKGFALEARNPTPYYVTFTNVSISVNGTTYAAETGMVAPQGSLQLPVKGLAQAPANGTSIDYTAINDYGASAALKGAISP</sequence>
<comment type="similarity">
    <text evidence="2 8">Belongs to the periplasmic pilus chaperone family.</text>
</comment>
<dbReference type="InterPro" id="IPR036316">
    <property type="entry name" value="Pili_assmbl_chap_C_dom_sf"/>
</dbReference>
<keyword evidence="7" id="KW-0393">Immunoglobulin domain</keyword>
<dbReference type="PROSITE" id="PS00635">
    <property type="entry name" value="PILI_CHAPERONE"/>
    <property type="match status" value="1"/>
</dbReference>
<dbReference type="InterPro" id="IPR050643">
    <property type="entry name" value="Periplasmic_pilus_chap"/>
</dbReference>
<dbReference type="Pfam" id="PF00345">
    <property type="entry name" value="PapD_N"/>
    <property type="match status" value="1"/>
</dbReference>
<dbReference type="SUPFAM" id="SSF49354">
    <property type="entry name" value="PapD-like"/>
    <property type="match status" value="1"/>
</dbReference>
<comment type="subcellular location">
    <subcellularLocation>
        <location evidence="1 8">Periplasm</location>
    </subcellularLocation>
</comment>
<dbReference type="Pfam" id="PF02753">
    <property type="entry name" value="PapD_C"/>
    <property type="match status" value="1"/>
</dbReference>
<feature type="signal peptide" evidence="9">
    <location>
        <begin position="1"/>
        <end position="24"/>
    </location>
</feature>
<protein>
    <submittedName>
        <fullName evidence="12">Molecular chaperone</fullName>
    </submittedName>
</protein>
<keyword evidence="4 9" id="KW-0732">Signal</keyword>
<reference evidence="13" key="1">
    <citation type="journal article" date="2019" name="Int. J. Syst. Evol. Microbiol.">
        <title>The Global Catalogue of Microorganisms (GCM) 10K type strain sequencing project: providing services to taxonomists for standard genome sequencing and annotation.</title>
        <authorList>
            <consortium name="The Broad Institute Genomics Platform"/>
            <consortium name="The Broad Institute Genome Sequencing Center for Infectious Disease"/>
            <person name="Wu L."/>
            <person name="Ma J."/>
        </authorList>
    </citation>
    <scope>NUCLEOTIDE SEQUENCE [LARGE SCALE GENOMIC DNA]</scope>
    <source>
        <strain evidence="13">CCM 4481</strain>
    </source>
</reference>
<evidence type="ECO:0000256" key="6">
    <source>
        <dbReference type="ARBA" id="ARBA00023186"/>
    </source>
</evidence>
<accession>A0ABV9C037</accession>
<dbReference type="Gene3D" id="2.60.40.10">
    <property type="entry name" value="Immunoglobulins"/>
    <property type="match status" value="2"/>
</dbReference>
<dbReference type="RefSeq" id="WP_266150566.1">
    <property type="nucleotide sequence ID" value="NZ_CP064028.1"/>
</dbReference>
<proteinExistence type="inferred from homology"/>
<dbReference type="Proteomes" id="UP001595961">
    <property type="component" value="Unassembled WGS sequence"/>
</dbReference>
<evidence type="ECO:0000313" key="13">
    <source>
        <dbReference type="Proteomes" id="UP001595961"/>
    </source>
</evidence>
<dbReference type="InterPro" id="IPR013783">
    <property type="entry name" value="Ig-like_fold"/>
</dbReference>
<feature type="chain" id="PRO_5045377501" evidence="9">
    <location>
        <begin position="25"/>
        <end position="247"/>
    </location>
</feature>
<dbReference type="PANTHER" id="PTHR30251">
    <property type="entry name" value="PILUS ASSEMBLY CHAPERONE"/>
    <property type="match status" value="1"/>
</dbReference>
<evidence type="ECO:0000256" key="8">
    <source>
        <dbReference type="RuleBase" id="RU003918"/>
    </source>
</evidence>
<feature type="domain" description="Pili assembly chaperone N-terminal" evidence="10">
    <location>
        <begin position="25"/>
        <end position="149"/>
    </location>
</feature>
<name>A0ABV9C037_9GAMM</name>
<evidence type="ECO:0000256" key="1">
    <source>
        <dbReference type="ARBA" id="ARBA00004418"/>
    </source>
</evidence>
<feature type="domain" description="Pili assembly chaperone C-terminal" evidence="11">
    <location>
        <begin position="176"/>
        <end position="238"/>
    </location>
</feature>
<dbReference type="InterPro" id="IPR016148">
    <property type="entry name" value="Pili_assmbl_chaperone_C"/>
</dbReference>
<keyword evidence="5" id="KW-0574">Periplasm</keyword>
<dbReference type="InterPro" id="IPR016147">
    <property type="entry name" value="Pili_assmbl_chaperone_N"/>
</dbReference>
<gene>
    <name evidence="12" type="ORF">ACFO5W_04270</name>
</gene>
<evidence type="ECO:0000313" key="12">
    <source>
        <dbReference type="EMBL" id="MFC4525844.1"/>
    </source>
</evidence>
<evidence type="ECO:0000256" key="5">
    <source>
        <dbReference type="ARBA" id="ARBA00022764"/>
    </source>
</evidence>
<dbReference type="InterPro" id="IPR018046">
    <property type="entry name" value="Pili_assmbl_chaperone_CS"/>
</dbReference>
<keyword evidence="6 8" id="KW-0143">Chaperone</keyword>
<dbReference type="SUPFAM" id="SSF49584">
    <property type="entry name" value="Periplasmic chaperone C-domain"/>
    <property type="match status" value="1"/>
</dbReference>
<dbReference type="PANTHER" id="PTHR30251:SF2">
    <property type="entry name" value="FIMBRIAL CHAPERONE YADV-RELATED"/>
    <property type="match status" value="1"/>
</dbReference>
<evidence type="ECO:0000256" key="4">
    <source>
        <dbReference type="ARBA" id="ARBA00022729"/>
    </source>
</evidence>
<dbReference type="InterPro" id="IPR008962">
    <property type="entry name" value="PapD-like_sf"/>
</dbReference>
<evidence type="ECO:0000256" key="7">
    <source>
        <dbReference type="ARBA" id="ARBA00023319"/>
    </source>
</evidence>